<evidence type="ECO:0000259" key="6">
    <source>
        <dbReference type="Pfam" id="PF12698"/>
    </source>
</evidence>
<keyword evidence="3 5" id="KW-1133">Transmembrane helix</keyword>
<dbReference type="Pfam" id="PF12698">
    <property type="entry name" value="ABC2_membrane_3"/>
    <property type="match status" value="1"/>
</dbReference>
<proteinExistence type="predicted"/>
<feature type="transmembrane region" description="Helical" evidence="5">
    <location>
        <begin position="341"/>
        <end position="361"/>
    </location>
</feature>
<feature type="transmembrane region" description="Helical" evidence="5">
    <location>
        <begin position="312"/>
        <end position="329"/>
    </location>
</feature>
<dbReference type="PANTHER" id="PTHR43471">
    <property type="entry name" value="ABC TRANSPORTER PERMEASE"/>
    <property type="match status" value="1"/>
</dbReference>
<name>A0ABS4K5M0_9CLOT</name>
<dbReference type="PANTHER" id="PTHR43471:SF3">
    <property type="entry name" value="ABC TRANSPORTER PERMEASE PROTEIN NATB"/>
    <property type="match status" value="1"/>
</dbReference>
<dbReference type="Gene3D" id="3.40.1710.10">
    <property type="entry name" value="abc type-2 transporter like domain"/>
    <property type="match status" value="1"/>
</dbReference>
<dbReference type="EMBL" id="JAGGLL010000017">
    <property type="protein sequence ID" value="MBP2022566.1"/>
    <property type="molecule type" value="Genomic_DNA"/>
</dbReference>
<evidence type="ECO:0000256" key="3">
    <source>
        <dbReference type="ARBA" id="ARBA00022989"/>
    </source>
</evidence>
<evidence type="ECO:0000313" key="7">
    <source>
        <dbReference type="EMBL" id="MBP2022566.1"/>
    </source>
</evidence>
<evidence type="ECO:0000256" key="1">
    <source>
        <dbReference type="ARBA" id="ARBA00004141"/>
    </source>
</evidence>
<evidence type="ECO:0000256" key="5">
    <source>
        <dbReference type="SAM" id="Phobius"/>
    </source>
</evidence>
<feature type="transmembrane region" description="Helical" evidence="5">
    <location>
        <begin position="367"/>
        <end position="389"/>
    </location>
</feature>
<keyword evidence="4 5" id="KW-0472">Membrane</keyword>
<evidence type="ECO:0000256" key="2">
    <source>
        <dbReference type="ARBA" id="ARBA00022692"/>
    </source>
</evidence>
<protein>
    <submittedName>
        <fullName evidence="7">Sodium transport system permease protein</fullName>
    </submittedName>
</protein>
<comment type="caution">
    <text evidence="7">The sequence shown here is derived from an EMBL/GenBank/DDBJ whole genome shotgun (WGS) entry which is preliminary data.</text>
</comment>
<feature type="domain" description="ABC-2 type transporter transmembrane" evidence="6">
    <location>
        <begin position="22"/>
        <end position="383"/>
    </location>
</feature>
<sequence>MTNNVTGLVFRKEIMDIFRDKKTLFASILVPLLVFPILFFVLGKGISKTTEDATKDMKIAIVDTGGSSLKEFIKGQKDVVIVDSTDIDKDIKDGNLSIAIEIPKDFESKLKSEEQVSVALIMDNASQTSSIVASTIQNYIQAYSQGIVTNRLSARNIDTKILTPINIEQKTVKEEESGATTMILSMMLPLLLVMYCITGPIPAATDLGAGEKERGTLEPLLTTQAGRMSLLYGKFFAITLLGMITAISSLAGIIISFMMNPSMFNGGGTAALSLGMDYKTFIFIFIIAVLTTMVFGALELAISIYARSFKEAQTYITPLTIIGIVPVYATYMLDAKNIATFYFHIPLANVVCLLKELIFGIYNYTHIGITLGWTVVYIIISLFIARTMFKKEQVIFRT</sequence>
<organism evidence="7 8">
    <name type="scientific">Clostridium punense</name>
    <dbReference type="NCBI Taxonomy" id="1054297"/>
    <lineage>
        <taxon>Bacteria</taxon>
        <taxon>Bacillati</taxon>
        <taxon>Bacillota</taxon>
        <taxon>Clostridia</taxon>
        <taxon>Eubacteriales</taxon>
        <taxon>Clostridiaceae</taxon>
        <taxon>Clostridium</taxon>
    </lineage>
</organism>
<keyword evidence="2 5" id="KW-0812">Transmembrane</keyword>
<dbReference type="Proteomes" id="UP001519308">
    <property type="component" value="Unassembled WGS sequence"/>
</dbReference>
<feature type="transmembrane region" description="Helical" evidence="5">
    <location>
        <begin position="24"/>
        <end position="42"/>
    </location>
</feature>
<accession>A0ABS4K5M0</accession>
<feature type="transmembrane region" description="Helical" evidence="5">
    <location>
        <begin position="179"/>
        <end position="201"/>
    </location>
</feature>
<feature type="transmembrane region" description="Helical" evidence="5">
    <location>
        <begin position="280"/>
        <end position="306"/>
    </location>
</feature>
<evidence type="ECO:0000256" key="4">
    <source>
        <dbReference type="ARBA" id="ARBA00023136"/>
    </source>
</evidence>
<keyword evidence="8" id="KW-1185">Reference proteome</keyword>
<reference evidence="7 8" key="1">
    <citation type="submission" date="2021-03" db="EMBL/GenBank/DDBJ databases">
        <title>Genomic Encyclopedia of Type Strains, Phase IV (KMG-IV): sequencing the most valuable type-strain genomes for metagenomic binning, comparative biology and taxonomic classification.</title>
        <authorList>
            <person name="Goeker M."/>
        </authorList>
    </citation>
    <scope>NUCLEOTIDE SEQUENCE [LARGE SCALE GENOMIC DNA]</scope>
    <source>
        <strain evidence="7 8">DSM 28650</strain>
    </source>
</reference>
<gene>
    <name evidence="7" type="ORF">J2Z44_002387</name>
</gene>
<comment type="subcellular location">
    <subcellularLocation>
        <location evidence="1">Membrane</location>
        <topology evidence="1">Multi-pass membrane protein</topology>
    </subcellularLocation>
</comment>
<dbReference type="RefSeq" id="WP_021283305.1">
    <property type="nucleotide sequence ID" value="NZ_JAGGLL010000017.1"/>
</dbReference>
<feature type="transmembrane region" description="Helical" evidence="5">
    <location>
        <begin position="235"/>
        <end position="259"/>
    </location>
</feature>
<dbReference type="InterPro" id="IPR013525">
    <property type="entry name" value="ABC2_TM"/>
</dbReference>
<evidence type="ECO:0000313" key="8">
    <source>
        <dbReference type="Proteomes" id="UP001519308"/>
    </source>
</evidence>